<dbReference type="GO" id="GO:0046983">
    <property type="term" value="F:protein dimerization activity"/>
    <property type="evidence" value="ECO:0007669"/>
    <property type="project" value="InterPro"/>
</dbReference>
<sequence length="376" mass="42245">MPFQMLAKGGLQLWRWVGWSRPAEEPAQQQWLVELPLVLLRQSNLEDALSDWLRRLEEQLFSSGATLILHTPKGLHKVGREGLCSRHESCPWVVCADRCPALGSLNTCIQCLRVGRHRVVCGVDDGHGSVGILMLEFARPPRPHQKQQLIEVAKVLSETLALVLDERQRRQRDLAAERAVLSRELHDSVAQELSYLQIRVSCMAMVLDNPEHPGEAALMLQDLKTNVQRAHRQVRELISLSRLTMEGRSLNEAIRASVDEFSRRSSCVFELDNRVPEPCMGAETELQVLHIVREALANVVRHSHAQQVLVCVRALPGQGVEVSVEDDGIGLPQQVDPSGHYGLQMMQERARSISASLTVAARRPRGTRVSLVWRDK</sequence>
<dbReference type="SMART" id="SM00387">
    <property type="entry name" value="HATPase_c"/>
    <property type="match status" value="1"/>
</dbReference>
<dbReference type="RefSeq" id="WP_151058771.1">
    <property type="nucleotide sequence ID" value="NZ_CP044222.1"/>
</dbReference>
<dbReference type="PANTHER" id="PTHR24421">
    <property type="entry name" value="NITRATE/NITRITE SENSOR PROTEIN NARX-RELATED"/>
    <property type="match status" value="1"/>
</dbReference>
<gene>
    <name evidence="10" type="ORF">F5I99_18965</name>
</gene>
<evidence type="ECO:0000256" key="5">
    <source>
        <dbReference type="ARBA" id="ARBA00022741"/>
    </source>
</evidence>
<dbReference type="Pfam" id="PF02518">
    <property type="entry name" value="HATPase_c"/>
    <property type="match status" value="1"/>
</dbReference>
<dbReference type="InterPro" id="IPR011712">
    <property type="entry name" value="Sig_transdc_His_kin_sub3_dim/P"/>
</dbReference>
<evidence type="ECO:0000256" key="3">
    <source>
        <dbReference type="ARBA" id="ARBA00022553"/>
    </source>
</evidence>
<dbReference type="CDD" id="cd16917">
    <property type="entry name" value="HATPase_UhpB-NarQ-NarX-like"/>
    <property type="match status" value="1"/>
</dbReference>
<dbReference type="KEGG" id="nik:F5I99_18965"/>
<evidence type="ECO:0000313" key="11">
    <source>
        <dbReference type="Proteomes" id="UP000325606"/>
    </source>
</evidence>
<dbReference type="GO" id="GO:0005524">
    <property type="term" value="F:ATP binding"/>
    <property type="evidence" value="ECO:0007669"/>
    <property type="project" value="UniProtKB-KW"/>
</dbReference>
<proteinExistence type="predicted"/>
<keyword evidence="8" id="KW-0902">Two-component regulatory system</keyword>
<dbReference type="Pfam" id="PF07730">
    <property type="entry name" value="HisKA_3"/>
    <property type="match status" value="1"/>
</dbReference>
<dbReference type="PANTHER" id="PTHR24421:SF10">
    <property type="entry name" value="NITRATE_NITRITE SENSOR PROTEIN NARQ"/>
    <property type="match status" value="1"/>
</dbReference>
<dbReference type="SUPFAM" id="SSF55874">
    <property type="entry name" value="ATPase domain of HSP90 chaperone/DNA topoisomerase II/histidine kinase"/>
    <property type="match status" value="1"/>
</dbReference>
<dbReference type="InterPro" id="IPR036890">
    <property type="entry name" value="HATPase_C_sf"/>
</dbReference>
<keyword evidence="4" id="KW-0808">Transferase</keyword>
<dbReference type="InterPro" id="IPR003594">
    <property type="entry name" value="HATPase_dom"/>
</dbReference>
<evidence type="ECO:0000259" key="9">
    <source>
        <dbReference type="SMART" id="SM00387"/>
    </source>
</evidence>
<dbReference type="AlphaFoldDB" id="A0A5J6LIJ8"/>
<evidence type="ECO:0000256" key="1">
    <source>
        <dbReference type="ARBA" id="ARBA00000085"/>
    </source>
</evidence>
<keyword evidence="3" id="KW-0597">Phosphoprotein</keyword>
<evidence type="ECO:0000256" key="2">
    <source>
        <dbReference type="ARBA" id="ARBA00012438"/>
    </source>
</evidence>
<keyword evidence="5" id="KW-0547">Nucleotide-binding</keyword>
<dbReference type="Gene3D" id="1.20.5.1930">
    <property type="match status" value="1"/>
</dbReference>
<name>A0A5J6LIJ8_9GAMM</name>
<evidence type="ECO:0000313" key="10">
    <source>
        <dbReference type="EMBL" id="QEW08397.1"/>
    </source>
</evidence>
<protein>
    <recommendedName>
        <fullName evidence="2">histidine kinase</fullName>
        <ecNumber evidence="2">2.7.13.3</ecNumber>
    </recommendedName>
</protein>
<dbReference type="GO" id="GO:0016020">
    <property type="term" value="C:membrane"/>
    <property type="evidence" value="ECO:0007669"/>
    <property type="project" value="InterPro"/>
</dbReference>
<keyword evidence="7" id="KW-0067">ATP-binding</keyword>
<keyword evidence="6 10" id="KW-0418">Kinase</keyword>
<evidence type="ECO:0000256" key="4">
    <source>
        <dbReference type="ARBA" id="ARBA00022679"/>
    </source>
</evidence>
<evidence type="ECO:0000256" key="8">
    <source>
        <dbReference type="ARBA" id="ARBA00023012"/>
    </source>
</evidence>
<evidence type="ECO:0000256" key="7">
    <source>
        <dbReference type="ARBA" id="ARBA00022840"/>
    </source>
</evidence>
<dbReference type="Gene3D" id="3.30.565.10">
    <property type="entry name" value="Histidine kinase-like ATPase, C-terminal domain"/>
    <property type="match status" value="1"/>
</dbReference>
<dbReference type="EMBL" id="CP044222">
    <property type="protein sequence ID" value="QEW08397.1"/>
    <property type="molecule type" value="Genomic_DNA"/>
</dbReference>
<dbReference type="GO" id="GO:0000155">
    <property type="term" value="F:phosphorelay sensor kinase activity"/>
    <property type="evidence" value="ECO:0007669"/>
    <property type="project" value="InterPro"/>
</dbReference>
<dbReference type="Proteomes" id="UP000325606">
    <property type="component" value="Chromosome"/>
</dbReference>
<accession>A0A5J6LIJ8</accession>
<dbReference type="EC" id="2.7.13.3" evidence="2"/>
<feature type="domain" description="Histidine kinase/HSP90-like ATPase" evidence="9">
    <location>
        <begin position="283"/>
        <end position="376"/>
    </location>
</feature>
<evidence type="ECO:0000256" key="6">
    <source>
        <dbReference type="ARBA" id="ARBA00022777"/>
    </source>
</evidence>
<organism evidence="10 11">
    <name type="scientific">Nitrincola iocasae</name>
    <dbReference type="NCBI Taxonomy" id="2614693"/>
    <lineage>
        <taxon>Bacteria</taxon>
        <taxon>Pseudomonadati</taxon>
        <taxon>Pseudomonadota</taxon>
        <taxon>Gammaproteobacteria</taxon>
        <taxon>Oceanospirillales</taxon>
        <taxon>Oceanospirillaceae</taxon>
        <taxon>Nitrincola</taxon>
    </lineage>
</organism>
<keyword evidence="11" id="KW-1185">Reference proteome</keyword>
<comment type="catalytic activity">
    <reaction evidence="1">
        <text>ATP + protein L-histidine = ADP + protein N-phospho-L-histidine.</text>
        <dbReference type="EC" id="2.7.13.3"/>
    </reaction>
</comment>
<reference evidence="10 11" key="1">
    <citation type="submission" date="2019-09" db="EMBL/GenBank/DDBJ databases">
        <title>Nitrincola iocasae sp. nov., a bacterium isolated from the sediment collected at a cold seep field in South China Sea.</title>
        <authorList>
            <person name="Zhang H."/>
            <person name="Wang H."/>
            <person name="Li C."/>
        </authorList>
    </citation>
    <scope>NUCLEOTIDE SEQUENCE [LARGE SCALE GENOMIC DNA]</scope>
    <source>
        <strain evidence="10 11">KXZD1103</strain>
    </source>
</reference>
<dbReference type="InterPro" id="IPR050482">
    <property type="entry name" value="Sensor_HK_TwoCompSys"/>
</dbReference>